<protein>
    <submittedName>
        <fullName evidence="2">Uncharacterized protein</fullName>
    </submittedName>
</protein>
<comment type="caution">
    <text evidence="2">The sequence shown here is derived from an EMBL/GenBank/DDBJ whole genome shotgun (WGS) entry which is preliminary data.</text>
</comment>
<keyword evidence="3" id="KW-1185">Reference proteome</keyword>
<dbReference type="InterPro" id="IPR046646">
    <property type="entry name" value="DUF6758"/>
</dbReference>
<gene>
    <name evidence="2" type="ORF">J2S59_003945</name>
</gene>
<dbReference type="EMBL" id="JAUSQM010000001">
    <property type="protein sequence ID" value="MDP9824136.1"/>
    <property type="molecule type" value="Genomic_DNA"/>
</dbReference>
<dbReference type="Pfam" id="PF20544">
    <property type="entry name" value="DUF6758"/>
    <property type="match status" value="1"/>
</dbReference>
<dbReference type="RefSeq" id="WP_306825427.1">
    <property type="nucleotide sequence ID" value="NZ_JAUSQM010000001.1"/>
</dbReference>
<evidence type="ECO:0000256" key="1">
    <source>
        <dbReference type="SAM" id="MobiDB-lite"/>
    </source>
</evidence>
<accession>A0ABT9NUM5</accession>
<proteinExistence type="predicted"/>
<sequence>MTLTAGCPRCPAPAPEGGTLVAGEWSCPDHGVMPPLWRPVESSYDAFVEHLDRSPDFPTYLPWPLGPGWTVTDFGCVVDPGPAGVRATVTTCVGTTDLDGVVEVMVVAEEPGTGLGRRVAGTHHDDPGEEVGAGPPAVRVRIDTFSVALWAVSTSANDVEFDRSVFAGEAGGRWLWLVLRPASAALLLRDDWILADVGRLGPQLVEMTFGGSPPAW</sequence>
<organism evidence="2 3">
    <name type="scientific">Nocardioides massiliensis</name>
    <dbReference type="NCBI Taxonomy" id="1325935"/>
    <lineage>
        <taxon>Bacteria</taxon>
        <taxon>Bacillati</taxon>
        <taxon>Actinomycetota</taxon>
        <taxon>Actinomycetes</taxon>
        <taxon>Propionibacteriales</taxon>
        <taxon>Nocardioidaceae</taxon>
        <taxon>Nocardioides</taxon>
    </lineage>
</organism>
<dbReference type="Proteomes" id="UP001240447">
    <property type="component" value="Unassembled WGS sequence"/>
</dbReference>
<evidence type="ECO:0000313" key="2">
    <source>
        <dbReference type="EMBL" id="MDP9824136.1"/>
    </source>
</evidence>
<name>A0ABT9NUM5_9ACTN</name>
<feature type="region of interest" description="Disordered" evidence="1">
    <location>
        <begin position="115"/>
        <end position="134"/>
    </location>
</feature>
<evidence type="ECO:0000313" key="3">
    <source>
        <dbReference type="Proteomes" id="UP001240447"/>
    </source>
</evidence>
<reference evidence="2 3" key="1">
    <citation type="submission" date="2023-07" db="EMBL/GenBank/DDBJ databases">
        <title>Sequencing the genomes of 1000 actinobacteria strains.</title>
        <authorList>
            <person name="Klenk H.-P."/>
        </authorList>
    </citation>
    <scope>NUCLEOTIDE SEQUENCE [LARGE SCALE GENOMIC DNA]</scope>
    <source>
        <strain evidence="2 3">GD13</strain>
    </source>
</reference>